<dbReference type="PANTHER" id="PTHR43214">
    <property type="entry name" value="TWO-COMPONENT RESPONSE REGULATOR"/>
    <property type="match status" value="1"/>
</dbReference>
<dbReference type="GO" id="GO:0006355">
    <property type="term" value="P:regulation of DNA-templated transcription"/>
    <property type="evidence" value="ECO:0007669"/>
    <property type="project" value="InterPro"/>
</dbReference>
<dbReference type="Gene3D" id="3.40.50.2300">
    <property type="match status" value="1"/>
</dbReference>
<reference evidence="6 7" key="1">
    <citation type="submission" date="2019-07" db="EMBL/GenBank/DDBJ databases">
        <title>Draft genome of C. aurimucosum strain 2274.</title>
        <authorList>
            <person name="Pacheco L.G.C."/>
            <person name="Aguiar E.R.G.R."/>
            <person name="Santos C.S."/>
            <person name="Rocha D.J.P.G."/>
            <person name="Sant'Anna L.O."/>
            <person name="Mattos-Guaraldi A.L."/>
            <person name="Santos L.S."/>
        </authorList>
    </citation>
    <scope>NUCLEOTIDE SEQUENCE [LARGE SCALE GENOMIC DNA]</scope>
    <source>
        <strain evidence="6 7">2274</strain>
    </source>
</reference>
<organism evidence="6 7">
    <name type="scientific">Corynebacterium hiratae</name>
    <dbReference type="NCBI Taxonomy" id="3139423"/>
    <lineage>
        <taxon>Bacteria</taxon>
        <taxon>Bacillati</taxon>
        <taxon>Actinomycetota</taxon>
        <taxon>Actinomycetes</taxon>
        <taxon>Mycobacteriales</taxon>
        <taxon>Corynebacteriaceae</taxon>
        <taxon>Corynebacterium</taxon>
    </lineage>
</organism>
<dbReference type="AlphaFoldDB" id="A0A553G126"/>
<dbReference type="SUPFAM" id="SSF46894">
    <property type="entry name" value="C-terminal effector domain of the bipartite response regulators"/>
    <property type="match status" value="1"/>
</dbReference>
<keyword evidence="7" id="KW-1185">Reference proteome</keyword>
<dbReference type="InterPro" id="IPR016032">
    <property type="entry name" value="Sig_transdc_resp-reg_C-effctor"/>
</dbReference>
<dbReference type="CDD" id="cd19930">
    <property type="entry name" value="REC_DesR-like"/>
    <property type="match status" value="1"/>
</dbReference>
<gene>
    <name evidence="6" type="ORF">FNY97_04420</name>
</gene>
<evidence type="ECO:0000259" key="4">
    <source>
        <dbReference type="PROSITE" id="PS50043"/>
    </source>
</evidence>
<dbReference type="PROSITE" id="PS50110">
    <property type="entry name" value="RESPONSE_REGULATORY"/>
    <property type="match status" value="1"/>
</dbReference>
<evidence type="ECO:0000256" key="2">
    <source>
        <dbReference type="PROSITE-ProRule" id="PRU00169"/>
    </source>
</evidence>
<dbReference type="Pfam" id="PF00196">
    <property type="entry name" value="GerE"/>
    <property type="match status" value="1"/>
</dbReference>
<dbReference type="Proteomes" id="UP000320443">
    <property type="component" value="Unassembled WGS sequence"/>
</dbReference>
<feature type="domain" description="HTH luxR-type" evidence="4">
    <location>
        <begin position="135"/>
        <end position="200"/>
    </location>
</feature>
<dbReference type="PANTHER" id="PTHR43214:SF42">
    <property type="entry name" value="TRANSCRIPTIONAL REGULATORY PROTEIN DESR"/>
    <property type="match status" value="1"/>
</dbReference>
<dbReference type="GO" id="GO:0000160">
    <property type="term" value="P:phosphorelay signal transduction system"/>
    <property type="evidence" value="ECO:0007669"/>
    <property type="project" value="InterPro"/>
</dbReference>
<feature type="modified residue" description="4-aspartylphosphate" evidence="2">
    <location>
        <position position="57"/>
    </location>
</feature>
<dbReference type="CDD" id="cd06170">
    <property type="entry name" value="LuxR_C_like"/>
    <property type="match status" value="1"/>
</dbReference>
<dbReference type="InterPro" id="IPR000792">
    <property type="entry name" value="Tscrpt_reg_LuxR_C"/>
</dbReference>
<dbReference type="InterPro" id="IPR011006">
    <property type="entry name" value="CheY-like_superfamily"/>
</dbReference>
<feature type="domain" description="Response regulatory" evidence="5">
    <location>
        <begin position="6"/>
        <end position="120"/>
    </location>
</feature>
<dbReference type="SUPFAM" id="SSF52172">
    <property type="entry name" value="CheY-like"/>
    <property type="match status" value="1"/>
</dbReference>
<accession>A0A553G126</accession>
<sequence length="211" mass="22619">MSEHIRVLIAEDQSLVRGALTALLSTEPDIDVVAECSTGAEVAALVAEHQVDVALLDIEMPGMNGIDAAKSIANTHCRSLIVTTFGRPGYVKRALNAGVDGFLVKDTPPEELADAIRRVHSGLRVIDPQLAQDILFTPDNPLSEREVEVCRLLVRGLGSADIAAHLHLSGGTVRNHVSAIMTKTQASNRFEAARAPRQTAGSRRLRALSPH</sequence>
<evidence type="ECO:0000256" key="1">
    <source>
        <dbReference type="ARBA" id="ARBA00023125"/>
    </source>
</evidence>
<evidence type="ECO:0000313" key="7">
    <source>
        <dbReference type="Proteomes" id="UP000320443"/>
    </source>
</evidence>
<evidence type="ECO:0000313" key="6">
    <source>
        <dbReference type="EMBL" id="TRX63142.1"/>
    </source>
</evidence>
<evidence type="ECO:0000259" key="5">
    <source>
        <dbReference type="PROSITE" id="PS50110"/>
    </source>
</evidence>
<keyword evidence="2" id="KW-0597">Phosphoprotein</keyword>
<dbReference type="SMART" id="SM00448">
    <property type="entry name" value="REC"/>
    <property type="match status" value="1"/>
</dbReference>
<feature type="region of interest" description="Disordered" evidence="3">
    <location>
        <begin position="190"/>
        <end position="211"/>
    </location>
</feature>
<name>A0A553G126_9CORY</name>
<dbReference type="PRINTS" id="PR00038">
    <property type="entry name" value="HTHLUXR"/>
</dbReference>
<protein>
    <submittedName>
        <fullName evidence="6">Response regulator transcription factor</fullName>
    </submittedName>
</protein>
<dbReference type="EMBL" id="VKDK01000004">
    <property type="protein sequence ID" value="TRX63142.1"/>
    <property type="molecule type" value="Genomic_DNA"/>
</dbReference>
<dbReference type="InterPro" id="IPR039420">
    <property type="entry name" value="WalR-like"/>
</dbReference>
<dbReference type="InterPro" id="IPR001789">
    <property type="entry name" value="Sig_transdc_resp-reg_receiver"/>
</dbReference>
<keyword evidence="1" id="KW-0238">DNA-binding</keyword>
<dbReference type="PROSITE" id="PS00622">
    <property type="entry name" value="HTH_LUXR_1"/>
    <property type="match status" value="1"/>
</dbReference>
<dbReference type="PROSITE" id="PS50043">
    <property type="entry name" value="HTH_LUXR_2"/>
    <property type="match status" value="1"/>
</dbReference>
<dbReference type="SMART" id="SM00421">
    <property type="entry name" value="HTH_LUXR"/>
    <property type="match status" value="1"/>
</dbReference>
<comment type="caution">
    <text evidence="6">The sequence shown here is derived from an EMBL/GenBank/DDBJ whole genome shotgun (WGS) entry which is preliminary data.</text>
</comment>
<dbReference type="Pfam" id="PF00072">
    <property type="entry name" value="Response_reg"/>
    <property type="match status" value="1"/>
</dbReference>
<dbReference type="GO" id="GO:0003677">
    <property type="term" value="F:DNA binding"/>
    <property type="evidence" value="ECO:0007669"/>
    <property type="project" value="UniProtKB-KW"/>
</dbReference>
<proteinExistence type="predicted"/>
<evidence type="ECO:0000256" key="3">
    <source>
        <dbReference type="SAM" id="MobiDB-lite"/>
    </source>
</evidence>